<name>A0A5S9M6J9_BACIA</name>
<accession>A0A5S9M6J9</accession>
<evidence type="ECO:0000313" key="2">
    <source>
        <dbReference type="Proteomes" id="UP000464658"/>
    </source>
</evidence>
<dbReference type="SUPFAM" id="SSF53383">
    <property type="entry name" value="PLP-dependent transferases"/>
    <property type="match status" value="1"/>
</dbReference>
<dbReference type="Proteomes" id="UP000464658">
    <property type="component" value="Chromosome"/>
</dbReference>
<proteinExistence type="predicted"/>
<reference evidence="1 2" key="1">
    <citation type="submission" date="2019-12" db="EMBL/GenBank/DDBJ databases">
        <title>Full genome sequence of a Bacillus safensis strain isolated from commercially available natto in Indonesia.</title>
        <authorList>
            <person name="Yoshida M."/>
            <person name="Uomi M."/>
            <person name="Waturangi D."/>
            <person name="Ekaputri J.J."/>
            <person name="Setiamarga D.H.E."/>
        </authorList>
    </citation>
    <scope>NUCLEOTIDE SEQUENCE [LARGE SCALE GENOMIC DNA]</scope>
    <source>
        <strain evidence="1 2">IDN1</strain>
    </source>
</reference>
<gene>
    <name evidence="1" type="ORF">BsIDN1_07740</name>
</gene>
<sequence>MNGLYEEKRKQLIEELNTVFADNVRIIGENAGLHFFAEFRSNRTQHEILQRAKERKKMYGMDRFTLDEQLPGHQPGFVPLVLGFSHMKQEDIQPAVKRLYDAIFGK</sequence>
<evidence type="ECO:0008006" key="3">
    <source>
        <dbReference type="Google" id="ProtNLM"/>
    </source>
</evidence>
<dbReference type="EMBL" id="AP021906">
    <property type="protein sequence ID" value="BBP87156.1"/>
    <property type="molecule type" value="Genomic_DNA"/>
</dbReference>
<dbReference type="InterPro" id="IPR015424">
    <property type="entry name" value="PyrdxlP-dep_Trfase"/>
</dbReference>
<organism evidence="1 2">
    <name type="scientific">Bacillus safensis</name>
    <dbReference type="NCBI Taxonomy" id="561879"/>
    <lineage>
        <taxon>Bacteria</taxon>
        <taxon>Bacillati</taxon>
        <taxon>Bacillota</taxon>
        <taxon>Bacilli</taxon>
        <taxon>Bacillales</taxon>
        <taxon>Bacillaceae</taxon>
        <taxon>Bacillus</taxon>
    </lineage>
</organism>
<dbReference type="InterPro" id="IPR015421">
    <property type="entry name" value="PyrdxlP-dep_Trfase_major"/>
</dbReference>
<dbReference type="Gene3D" id="3.40.640.10">
    <property type="entry name" value="Type I PLP-dependent aspartate aminotransferase-like (Major domain)"/>
    <property type="match status" value="1"/>
</dbReference>
<dbReference type="AlphaFoldDB" id="A0A5S9M6J9"/>
<evidence type="ECO:0000313" key="1">
    <source>
        <dbReference type="EMBL" id="BBP87156.1"/>
    </source>
</evidence>
<protein>
    <recommendedName>
        <fullName evidence="3">Aminotransferase class I/classII domain-containing protein</fullName>
    </recommendedName>
</protein>